<keyword evidence="1" id="KW-0963">Cytoplasm</keyword>
<evidence type="ECO:0000256" key="7">
    <source>
        <dbReference type="ARBA" id="ARBA00023125"/>
    </source>
</evidence>
<evidence type="ECO:0000256" key="8">
    <source>
        <dbReference type="ARBA" id="ARBA00023204"/>
    </source>
</evidence>
<keyword evidence="2" id="KW-0547">Nucleotide-binding</keyword>
<dbReference type="InterPro" id="IPR011545">
    <property type="entry name" value="DEAD/DEAH_box_helicase_dom"/>
</dbReference>
<protein>
    <submittedName>
        <fullName evidence="10">DEAD/DEAH box helicase</fullName>
    </submittedName>
</protein>
<reference evidence="10" key="1">
    <citation type="submission" date="2022-07" db="EMBL/GenBank/DDBJ databases">
        <title>Faecal culturing of patients with breast cancer.</title>
        <authorList>
            <person name="Teng N.M.Y."/>
            <person name="Kiu R."/>
            <person name="Evans R."/>
            <person name="Baker D.J."/>
            <person name="Zenner C."/>
            <person name="Robinson S.D."/>
            <person name="Hall L.J."/>
        </authorList>
    </citation>
    <scope>NUCLEOTIDE SEQUENCE</scope>
    <source>
        <strain evidence="10">LH1062</strain>
    </source>
</reference>
<dbReference type="Pfam" id="PF02559">
    <property type="entry name" value="CarD_TRCF_RID"/>
    <property type="match status" value="1"/>
</dbReference>
<dbReference type="Gene3D" id="3.40.50.11180">
    <property type="match status" value="1"/>
</dbReference>
<dbReference type="Gene3D" id="2.40.10.170">
    <property type="match status" value="1"/>
</dbReference>
<dbReference type="SMART" id="SM00487">
    <property type="entry name" value="DEXDc"/>
    <property type="match status" value="1"/>
</dbReference>
<dbReference type="EMBL" id="CP101620">
    <property type="protein sequence ID" value="UTY39973.1"/>
    <property type="molecule type" value="Genomic_DNA"/>
</dbReference>
<dbReference type="InterPro" id="IPR014001">
    <property type="entry name" value="Helicase_ATP-bd"/>
</dbReference>
<dbReference type="SUPFAM" id="SSF52540">
    <property type="entry name" value="P-loop containing nucleoside triphosphate hydrolases"/>
    <property type="match status" value="3"/>
</dbReference>
<proteinExistence type="predicted"/>
<evidence type="ECO:0000256" key="3">
    <source>
        <dbReference type="ARBA" id="ARBA00022763"/>
    </source>
</evidence>
<dbReference type="Proteomes" id="UP001060112">
    <property type="component" value="Chromosome"/>
</dbReference>
<evidence type="ECO:0000259" key="9">
    <source>
        <dbReference type="PROSITE" id="PS51192"/>
    </source>
</evidence>
<dbReference type="Pfam" id="PF17757">
    <property type="entry name" value="UvrB_inter"/>
    <property type="match status" value="1"/>
</dbReference>
<keyword evidence="3" id="KW-0227">DNA damage</keyword>
<dbReference type="PANTHER" id="PTHR47964:SF1">
    <property type="entry name" value="ATP-DEPENDENT DNA HELICASE HOMOLOG RECG, CHLOROPLASTIC"/>
    <property type="match status" value="1"/>
</dbReference>
<dbReference type="SMART" id="SM01058">
    <property type="entry name" value="CarD_TRCF"/>
    <property type="match status" value="1"/>
</dbReference>
<dbReference type="InterPro" id="IPR027417">
    <property type="entry name" value="P-loop_NTPase"/>
</dbReference>
<dbReference type="GO" id="GO:0004386">
    <property type="term" value="F:helicase activity"/>
    <property type="evidence" value="ECO:0007669"/>
    <property type="project" value="UniProtKB-KW"/>
</dbReference>
<evidence type="ECO:0000256" key="4">
    <source>
        <dbReference type="ARBA" id="ARBA00022801"/>
    </source>
</evidence>
<dbReference type="PROSITE" id="PS51192">
    <property type="entry name" value="HELICASE_ATP_BIND_1"/>
    <property type="match status" value="1"/>
</dbReference>
<accession>A0ABY5I7H3</accession>
<dbReference type="Pfam" id="PF00270">
    <property type="entry name" value="DEAD"/>
    <property type="match status" value="1"/>
</dbReference>
<keyword evidence="4" id="KW-0378">Hydrolase</keyword>
<evidence type="ECO:0000313" key="11">
    <source>
        <dbReference type="Proteomes" id="UP001060112"/>
    </source>
</evidence>
<keyword evidence="11" id="KW-1185">Reference proteome</keyword>
<dbReference type="InterPro" id="IPR047112">
    <property type="entry name" value="RecG/Mfd"/>
</dbReference>
<organism evidence="10 11">
    <name type="scientific">Allocoprobacillus halotolerans</name>
    <dbReference type="NCBI Taxonomy" id="2944914"/>
    <lineage>
        <taxon>Bacteria</taxon>
        <taxon>Bacillati</taxon>
        <taxon>Bacillota</taxon>
        <taxon>Erysipelotrichia</taxon>
        <taxon>Erysipelotrichales</taxon>
        <taxon>Erysipelotrichaceae</taxon>
        <taxon>Allocoprobacillus</taxon>
    </lineage>
</organism>
<keyword evidence="7" id="KW-0238">DNA-binding</keyword>
<keyword evidence="8" id="KW-0234">DNA repair</keyword>
<dbReference type="PANTHER" id="PTHR47964">
    <property type="entry name" value="ATP-DEPENDENT DNA HELICASE HOMOLOG RECG, CHLOROPLASTIC"/>
    <property type="match status" value="1"/>
</dbReference>
<dbReference type="InterPro" id="IPR003711">
    <property type="entry name" value="CarD-like/TRCF_RID"/>
</dbReference>
<dbReference type="Gene3D" id="3.30.2060.10">
    <property type="entry name" value="Penicillin-binding protein 1b domain"/>
    <property type="match status" value="1"/>
</dbReference>
<keyword evidence="5 10" id="KW-0347">Helicase</keyword>
<evidence type="ECO:0000256" key="5">
    <source>
        <dbReference type="ARBA" id="ARBA00022806"/>
    </source>
</evidence>
<evidence type="ECO:0000256" key="2">
    <source>
        <dbReference type="ARBA" id="ARBA00022741"/>
    </source>
</evidence>
<dbReference type="SUPFAM" id="SSF141259">
    <property type="entry name" value="CarD-like"/>
    <property type="match status" value="1"/>
</dbReference>
<evidence type="ECO:0000313" key="10">
    <source>
        <dbReference type="EMBL" id="UTY39973.1"/>
    </source>
</evidence>
<dbReference type="InterPro" id="IPR041471">
    <property type="entry name" value="UvrB_inter"/>
</dbReference>
<evidence type="ECO:0000256" key="6">
    <source>
        <dbReference type="ARBA" id="ARBA00022840"/>
    </source>
</evidence>
<name>A0ABY5I7H3_9FIRM</name>
<feature type="domain" description="Helicase ATP-binding" evidence="9">
    <location>
        <begin position="614"/>
        <end position="775"/>
    </location>
</feature>
<evidence type="ECO:0000256" key="1">
    <source>
        <dbReference type="ARBA" id="ARBA00022490"/>
    </source>
</evidence>
<gene>
    <name evidence="10" type="ORF">NMU03_03980</name>
</gene>
<dbReference type="Gene3D" id="3.40.50.300">
    <property type="entry name" value="P-loop containing nucleotide triphosphate hydrolases"/>
    <property type="match status" value="1"/>
</dbReference>
<dbReference type="InterPro" id="IPR036101">
    <property type="entry name" value="CarD-like/TRCF_RID_sf"/>
</dbReference>
<keyword evidence="6" id="KW-0067">ATP-binding</keyword>
<dbReference type="CDD" id="cd17991">
    <property type="entry name" value="DEXHc_TRCF"/>
    <property type="match status" value="1"/>
</dbReference>
<sequence length="799" mass="92517">MKKIIQVLKNNPAYLAMRKGKGEIVVSHASDEAMLIASAFFANPKTMLVIKDSLYQAQLLYQELHPLLKQKVVFFPCDESLRVEALASSQELIGERIFALSQILTHQPLVVICHTQSYLRYLPHPQLFEEYTLHLKVGMTIDPLILREKLMYSGYQMIQRVDEPFYYSKRGGVIDVYSIQYDSPIRIEFFDDEIESLRFFDKNTQRSLENVQEVTILPATDLLFDNQDIEGVISQIEDLKDKTKCDEYQDELDEEISIDIESIKNHQASSRLYQYMGLFASSTTLRSYFDDVLIVTSSQEKIKTVYNQYVEETFYYTHELQSMGKMVKGLSLYHELQPLLKKSDIDFVDFKTNEKQITFLTREVQLSLLNETQLIQQIKDYLIQNTILMCLENNHQIQMMTDLLDKHHLTYTLIGNDDHIYPEINIYMGNLSTGIDFCDEHVILMTEKELFKVNHQKKKGYIKYKDAKVINDYTELNIGDYVVHDVNGIGQYMGIKTLEVRGAKKDYLYIAYKGNDTLYIPVENFKLVRKYASRDGKVPKIHALNSTEWQKTKQRVRNKVDDLADRLIEIYAQRMKQPGFAFPQDDTLQLQFEECFGYELTPDQKAAVKEIKADMETPRPMDRLLCGDVGFGKTEVALRACFKAILGGKQVAFLCPTTILSSQHYHTMEKRFENFPVTIALLNRFTSTKQRKQILADLKEGKIDLLVGTHRILSNDVTFKDLGLLCIDEEQRFGVKQKEKIKEIRKTIDVLTLTATPIPRTLQMSLMGIRGLSQIETPPLNRLPVQTYVMEKVLSLLNK</sequence>